<dbReference type="EMBL" id="VSSQ01080545">
    <property type="protein sequence ID" value="MPN29721.1"/>
    <property type="molecule type" value="Genomic_DNA"/>
</dbReference>
<proteinExistence type="predicted"/>
<sequence length="77" mass="8625">MRACRGQIQRPRLALQCEQLVALVVARHLRLHQRAGRVAMRQGQIQARHQLIGRAAGQHTACLQQHQVGGKPRHLVG</sequence>
<organism evidence="1">
    <name type="scientific">bioreactor metagenome</name>
    <dbReference type="NCBI Taxonomy" id="1076179"/>
    <lineage>
        <taxon>unclassified sequences</taxon>
        <taxon>metagenomes</taxon>
        <taxon>ecological metagenomes</taxon>
    </lineage>
</organism>
<protein>
    <submittedName>
        <fullName evidence="1">Uncharacterized protein</fullName>
    </submittedName>
</protein>
<dbReference type="AlphaFoldDB" id="A0A645GS93"/>
<gene>
    <name evidence="1" type="ORF">SDC9_177174</name>
</gene>
<name>A0A645GS93_9ZZZZ</name>
<evidence type="ECO:0000313" key="1">
    <source>
        <dbReference type="EMBL" id="MPN29721.1"/>
    </source>
</evidence>
<comment type="caution">
    <text evidence="1">The sequence shown here is derived from an EMBL/GenBank/DDBJ whole genome shotgun (WGS) entry which is preliminary data.</text>
</comment>
<accession>A0A645GS93</accession>
<reference evidence="1" key="1">
    <citation type="submission" date="2019-08" db="EMBL/GenBank/DDBJ databases">
        <authorList>
            <person name="Kucharzyk K."/>
            <person name="Murdoch R.W."/>
            <person name="Higgins S."/>
            <person name="Loffler F."/>
        </authorList>
    </citation>
    <scope>NUCLEOTIDE SEQUENCE</scope>
</reference>